<evidence type="ECO:0000313" key="2">
    <source>
        <dbReference type="EMBL" id="EGC18050.1"/>
    </source>
</evidence>
<sequence>MHTRATAPAANAKIRRETVKPPEQNKADFNAFGQIETGLRLYFAQIFSVLAEWATGKSAGCF</sequence>
<dbReference type="Proteomes" id="UP000004088">
    <property type="component" value="Unassembled WGS sequence"/>
</dbReference>
<keyword evidence="3" id="KW-1185">Reference proteome</keyword>
<accession>F0EXL9</accession>
<dbReference type="EMBL" id="AEWV01000008">
    <property type="protein sequence ID" value="EGC18050.1"/>
    <property type="molecule type" value="Genomic_DNA"/>
</dbReference>
<evidence type="ECO:0000313" key="3">
    <source>
        <dbReference type="Proteomes" id="UP000004088"/>
    </source>
</evidence>
<dbReference type="HOGENOM" id="CLU_2898209_0_0_4"/>
<reference evidence="2 3" key="1">
    <citation type="submission" date="2011-01" db="EMBL/GenBank/DDBJ databases">
        <authorList>
            <person name="Muzny D."/>
            <person name="Qin X."/>
            <person name="Deng J."/>
            <person name="Jiang H."/>
            <person name="Liu Y."/>
            <person name="Qu J."/>
            <person name="Song X.-Z."/>
            <person name="Zhang L."/>
            <person name="Thornton R."/>
            <person name="Coyle M."/>
            <person name="Francisco L."/>
            <person name="Jackson L."/>
            <person name="Javaid M."/>
            <person name="Korchina V."/>
            <person name="Kovar C."/>
            <person name="Mata R."/>
            <person name="Mathew T."/>
            <person name="Ngo R."/>
            <person name="Nguyen L."/>
            <person name="Nguyen N."/>
            <person name="Okwuonu G."/>
            <person name="Ongeri F."/>
            <person name="Pham C."/>
            <person name="Simmons D."/>
            <person name="Wilczek-Boney K."/>
            <person name="Hale W."/>
            <person name="Jakkamsetti A."/>
            <person name="Pham P."/>
            <person name="Ruth R."/>
            <person name="San Lucas F."/>
            <person name="Warren J."/>
            <person name="Zhang J."/>
            <person name="Zhao Z."/>
            <person name="Zhou C."/>
            <person name="Zhu D."/>
            <person name="Lee S."/>
            <person name="Bess C."/>
            <person name="Blankenburg K."/>
            <person name="Forbes L."/>
            <person name="Fu Q."/>
            <person name="Gubbala S."/>
            <person name="Hirani K."/>
            <person name="Jayaseelan J.C."/>
            <person name="Lara F."/>
            <person name="Munidasa M."/>
            <person name="Palculict T."/>
            <person name="Patil S."/>
            <person name="Pu L.-L."/>
            <person name="Saada N."/>
            <person name="Tang L."/>
            <person name="Weissenberger G."/>
            <person name="Zhu Y."/>
            <person name="Hemphill L."/>
            <person name="Shang Y."/>
            <person name="Youmans B."/>
            <person name="Ayvaz T."/>
            <person name="Ross M."/>
            <person name="Santibanez J."/>
            <person name="Aqrawi P."/>
            <person name="Gross S."/>
            <person name="Joshi V."/>
            <person name="Fowler G."/>
            <person name="Nazareth L."/>
            <person name="Reid J."/>
            <person name="Worley K."/>
            <person name="Petrosino J."/>
            <person name="Highlander S."/>
            <person name="Gibbs R."/>
        </authorList>
    </citation>
    <scope>NUCLEOTIDE SEQUENCE [LARGE SCALE GENOMIC DNA]</scope>
    <source>
        <strain evidence="2 3">ATCC 33394</strain>
    </source>
</reference>
<proteinExistence type="predicted"/>
<comment type="caution">
    <text evidence="2">The sequence shown here is derived from an EMBL/GenBank/DDBJ whole genome shotgun (WGS) entry which is preliminary data.</text>
</comment>
<name>F0EXL9_9NEIS</name>
<feature type="compositionally biased region" description="Basic and acidic residues" evidence="1">
    <location>
        <begin position="14"/>
        <end position="25"/>
    </location>
</feature>
<dbReference type="AlphaFoldDB" id="F0EXL9"/>
<feature type="region of interest" description="Disordered" evidence="1">
    <location>
        <begin position="1"/>
        <end position="25"/>
    </location>
</feature>
<evidence type="ECO:0000256" key="1">
    <source>
        <dbReference type="SAM" id="MobiDB-lite"/>
    </source>
</evidence>
<dbReference type="STRING" id="888741.HMPREF9098_0603"/>
<gene>
    <name evidence="2" type="ORF">HMPREF9098_0603</name>
</gene>
<organism evidence="2 3">
    <name type="scientific">Kingella denitrificans ATCC 33394</name>
    <dbReference type="NCBI Taxonomy" id="888741"/>
    <lineage>
        <taxon>Bacteria</taxon>
        <taxon>Pseudomonadati</taxon>
        <taxon>Pseudomonadota</taxon>
        <taxon>Betaproteobacteria</taxon>
        <taxon>Neisseriales</taxon>
        <taxon>Neisseriaceae</taxon>
        <taxon>Kingella</taxon>
    </lineage>
</organism>
<protein>
    <submittedName>
        <fullName evidence="2">Uncharacterized protein</fullName>
    </submittedName>
</protein>